<dbReference type="GO" id="GO:0016616">
    <property type="term" value="F:oxidoreductase activity, acting on the CH-OH group of donors, NAD or NADP as acceptor"/>
    <property type="evidence" value="ECO:0007669"/>
    <property type="project" value="UniProtKB-ARBA"/>
</dbReference>
<protein>
    <submittedName>
        <fullName evidence="3">3-hydroxyacyl-CoA dehydrogenase</fullName>
    </submittedName>
</protein>
<comment type="caution">
    <text evidence="3">The sequence shown here is derived from an EMBL/GenBank/DDBJ whole genome shotgun (WGS) entry which is preliminary data.</text>
</comment>
<proteinExistence type="inferred from homology"/>
<evidence type="ECO:0000259" key="2">
    <source>
        <dbReference type="SMART" id="SM00822"/>
    </source>
</evidence>
<dbReference type="PANTHER" id="PTHR42760:SF40">
    <property type="entry name" value="3-OXOACYL-[ACYL-CARRIER-PROTEIN] REDUCTASE, CHLOROPLASTIC"/>
    <property type="match status" value="1"/>
</dbReference>
<dbReference type="GO" id="GO:0030497">
    <property type="term" value="P:fatty acid elongation"/>
    <property type="evidence" value="ECO:0007669"/>
    <property type="project" value="TreeGrafter"/>
</dbReference>
<dbReference type="InterPro" id="IPR020904">
    <property type="entry name" value="Sc_DH/Rdtase_CS"/>
</dbReference>
<dbReference type="InterPro" id="IPR036291">
    <property type="entry name" value="NAD(P)-bd_dom_sf"/>
</dbReference>
<dbReference type="PRINTS" id="PR00080">
    <property type="entry name" value="SDRFAMILY"/>
</dbReference>
<dbReference type="RefSeq" id="WP_108403025.1">
    <property type="nucleotide sequence ID" value="NZ_NESP01000002.1"/>
</dbReference>
<dbReference type="PROSITE" id="PS00061">
    <property type="entry name" value="ADH_SHORT"/>
    <property type="match status" value="1"/>
</dbReference>
<sequence>MTISIDLSHQHIVITGAARGIGAAIAQLLATADANLTLVGRNKEALHAMASDLPGHGRKFVQSVDIADLQQVKRGFSEAIQAIGPIHVLVNNAGQAKSSSIDQTSPDLWNQMLAVNLTGTFNCIHAAIPSLRTTGSALNPSRIINIASTSGLQGYTHVSAYTAAKHGVVGLTRSLALELAKNHITVNAVCPGYTETAIAAQAIEDIVRNTDKTAQQAFSLLTRRNPQQRMIRPEEVASCVLWLCQTESRSINGQAIAVDGGESAG</sequence>
<evidence type="ECO:0000256" key="1">
    <source>
        <dbReference type="ARBA" id="ARBA00006484"/>
    </source>
</evidence>
<dbReference type="InterPro" id="IPR057326">
    <property type="entry name" value="KR_dom"/>
</dbReference>
<feature type="domain" description="Ketoreductase" evidence="2">
    <location>
        <begin position="10"/>
        <end position="192"/>
    </location>
</feature>
<dbReference type="Pfam" id="PF13561">
    <property type="entry name" value="adh_short_C2"/>
    <property type="match status" value="1"/>
</dbReference>
<dbReference type="SUPFAM" id="SSF51735">
    <property type="entry name" value="NAD(P)-binding Rossmann-fold domains"/>
    <property type="match status" value="1"/>
</dbReference>
<evidence type="ECO:0000313" key="3">
    <source>
        <dbReference type="EMBL" id="PUE56496.1"/>
    </source>
</evidence>
<keyword evidence="4" id="KW-1185">Reference proteome</keyword>
<gene>
    <name evidence="3" type="ORF">B9Z44_14735</name>
</gene>
<name>A0A315EER4_9BURK</name>
<reference evidence="3 4" key="1">
    <citation type="submission" date="2017-04" db="EMBL/GenBank/DDBJ databases">
        <title>Unexpected and diverse lifestyles within the genus Limnohabitans.</title>
        <authorList>
            <person name="Kasalicky V."/>
            <person name="Mehrshad M."/>
            <person name="Andrei S.-A."/>
            <person name="Salcher M."/>
            <person name="Kratochvilova H."/>
            <person name="Simek K."/>
            <person name="Ghai R."/>
        </authorList>
    </citation>
    <scope>NUCLEOTIDE SEQUENCE [LARGE SCALE GENOMIC DNA]</scope>
    <source>
        <strain evidence="3 4">MWH-C5</strain>
    </source>
</reference>
<dbReference type="PANTHER" id="PTHR42760">
    <property type="entry name" value="SHORT-CHAIN DEHYDROGENASES/REDUCTASES FAMILY MEMBER"/>
    <property type="match status" value="1"/>
</dbReference>
<dbReference type="Proteomes" id="UP000251341">
    <property type="component" value="Unassembled WGS sequence"/>
</dbReference>
<dbReference type="CDD" id="cd05233">
    <property type="entry name" value="SDR_c"/>
    <property type="match status" value="1"/>
</dbReference>
<dbReference type="InterPro" id="IPR002347">
    <property type="entry name" value="SDR_fam"/>
</dbReference>
<dbReference type="SMART" id="SM00822">
    <property type="entry name" value="PKS_KR"/>
    <property type="match status" value="1"/>
</dbReference>
<dbReference type="AlphaFoldDB" id="A0A315EER4"/>
<dbReference type="PRINTS" id="PR00081">
    <property type="entry name" value="GDHRDH"/>
</dbReference>
<comment type="similarity">
    <text evidence="1">Belongs to the short-chain dehydrogenases/reductases (SDR) family.</text>
</comment>
<evidence type="ECO:0000313" key="4">
    <source>
        <dbReference type="Proteomes" id="UP000251341"/>
    </source>
</evidence>
<accession>A0A315EER4</accession>
<organism evidence="3 4">
    <name type="scientific">Limnohabitans curvus</name>
    <dbReference type="NCBI Taxonomy" id="323423"/>
    <lineage>
        <taxon>Bacteria</taxon>
        <taxon>Pseudomonadati</taxon>
        <taxon>Pseudomonadota</taxon>
        <taxon>Betaproteobacteria</taxon>
        <taxon>Burkholderiales</taxon>
        <taxon>Comamonadaceae</taxon>
        <taxon>Limnohabitans</taxon>
    </lineage>
</organism>
<dbReference type="Gene3D" id="3.40.50.720">
    <property type="entry name" value="NAD(P)-binding Rossmann-like Domain"/>
    <property type="match status" value="1"/>
</dbReference>
<dbReference type="EMBL" id="NESP01000002">
    <property type="protein sequence ID" value="PUE56496.1"/>
    <property type="molecule type" value="Genomic_DNA"/>
</dbReference>
<dbReference type="FunFam" id="3.40.50.720:FF:000084">
    <property type="entry name" value="Short-chain dehydrogenase reductase"/>
    <property type="match status" value="1"/>
</dbReference>